<dbReference type="Proteomes" id="UP000008817">
    <property type="component" value="Chromosome"/>
</dbReference>
<gene>
    <name evidence="1" type="ordered locus">RHECIAT_CH0000504</name>
</gene>
<sequence length="71" mass="8361">MLPVSGEVDVLEDECRNQTDDGDCKSGEHDRFPSWVMGFYVHINYHNYFCNSYANNYCSKNRSPLFCRQKE</sequence>
<reference evidence="1 2" key="1">
    <citation type="submission" date="2008-04" db="EMBL/GenBank/DDBJ databases">
        <title>Genome diversity and DNA divergence of Rhizobium etli.</title>
        <authorList>
            <person name="Gonzalez V."/>
            <person name="Acosta J.L."/>
            <person name="Santamaria R.I."/>
            <person name="Bustos P."/>
            <person name="Hernandez-Gonzalez I.L."/>
            <person name="Fernandez J.L."/>
            <person name="Diaz R."/>
            <person name="Flores M."/>
            <person name="Mora J."/>
            <person name="Palacios R."/>
            <person name="Davila G."/>
        </authorList>
    </citation>
    <scope>NUCLEOTIDE SEQUENCE [LARGE SCALE GENOMIC DNA]</scope>
    <source>
        <strain evidence="1 2">CIAT 652</strain>
    </source>
</reference>
<protein>
    <submittedName>
        <fullName evidence="1">Uncharacterized protein</fullName>
    </submittedName>
</protein>
<organism evidence="1 2">
    <name type="scientific">Rhizobium etli (strain CIAT 652)</name>
    <dbReference type="NCBI Taxonomy" id="491916"/>
    <lineage>
        <taxon>Bacteria</taxon>
        <taxon>Pseudomonadati</taxon>
        <taxon>Pseudomonadota</taxon>
        <taxon>Alphaproteobacteria</taxon>
        <taxon>Hyphomicrobiales</taxon>
        <taxon>Rhizobiaceae</taxon>
        <taxon>Rhizobium/Agrobacterium group</taxon>
        <taxon>Rhizobium</taxon>
    </lineage>
</organism>
<dbReference type="HOGENOM" id="CLU_2737220_0_0_5"/>
<dbReference type="KEGG" id="rec:RHECIAT_CH0000504"/>
<dbReference type="AlphaFoldDB" id="B3Q065"/>
<proteinExistence type="predicted"/>
<dbReference type="EMBL" id="CP001074">
    <property type="protein sequence ID" value="ACE89497.1"/>
    <property type="molecule type" value="Genomic_DNA"/>
</dbReference>
<evidence type="ECO:0000313" key="1">
    <source>
        <dbReference type="EMBL" id="ACE89497.1"/>
    </source>
</evidence>
<name>B3Q065_RHIE6</name>
<evidence type="ECO:0000313" key="2">
    <source>
        <dbReference type="Proteomes" id="UP000008817"/>
    </source>
</evidence>
<accession>B3Q065</accession>